<evidence type="ECO:0000259" key="2">
    <source>
        <dbReference type="Pfam" id="PF11526"/>
    </source>
</evidence>
<feature type="region of interest" description="Disordered" evidence="1">
    <location>
        <begin position="534"/>
        <end position="615"/>
    </location>
</feature>
<evidence type="ECO:0000313" key="5">
    <source>
        <dbReference type="Proteomes" id="UP000015101"/>
    </source>
</evidence>
<feature type="compositionally biased region" description="Basic and acidic residues" evidence="1">
    <location>
        <begin position="176"/>
        <end position="186"/>
    </location>
</feature>
<dbReference type="GO" id="GO:0006369">
    <property type="term" value="P:termination of RNA polymerase II transcription"/>
    <property type="evidence" value="ECO:0000318"/>
    <property type="project" value="GO_Central"/>
</dbReference>
<feature type="region of interest" description="Disordered" evidence="1">
    <location>
        <begin position="900"/>
        <end position="932"/>
    </location>
</feature>
<dbReference type="STRING" id="6412.T1FEL9"/>
<feature type="compositionally biased region" description="Acidic residues" evidence="1">
    <location>
        <begin position="1044"/>
        <end position="1054"/>
    </location>
</feature>
<dbReference type="PANTHER" id="PTHR15921:SF3">
    <property type="entry name" value="PRE-MRNA CLEAVAGE COMPLEX 2 PROTEIN PCF11"/>
    <property type="match status" value="1"/>
</dbReference>
<dbReference type="OrthoDB" id="343582at2759"/>
<name>T1FEL9_HELRO</name>
<dbReference type="eggNOG" id="KOG2071">
    <property type="taxonomic scope" value="Eukaryota"/>
</dbReference>
<accession>T1FEL9</accession>
<feature type="region of interest" description="Disordered" evidence="1">
    <location>
        <begin position="1096"/>
        <end position="1182"/>
    </location>
</feature>
<dbReference type="Proteomes" id="UP000015101">
    <property type="component" value="Unassembled WGS sequence"/>
</dbReference>
<feature type="compositionally biased region" description="Basic and acidic residues" evidence="1">
    <location>
        <begin position="1123"/>
        <end position="1135"/>
    </location>
</feature>
<dbReference type="GeneID" id="20207268"/>
<keyword evidence="5" id="KW-1185">Reference proteome</keyword>
<dbReference type="GO" id="GO:0005737">
    <property type="term" value="C:cytoplasm"/>
    <property type="evidence" value="ECO:0000318"/>
    <property type="project" value="GO_Central"/>
</dbReference>
<feature type="compositionally biased region" description="Basic and acidic residues" evidence="1">
    <location>
        <begin position="150"/>
        <end position="165"/>
    </location>
</feature>
<feature type="region of interest" description="Disordered" evidence="1">
    <location>
        <begin position="1023"/>
        <end position="1076"/>
    </location>
</feature>
<dbReference type="EMBL" id="KB097519">
    <property type="protein sequence ID" value="ESN95587.1"/>
    <property type="molecule type" value="Genomic_DNA"/>
</dbReference>
<feature type="region of interest" description="Disordered" evidence="1">
    <location>
        <begin position="133"/>
        <end position="186"/>
    </location>
</feature>
<feature type="compositionally biased region" description="Polar residues" evidence="1">
    <location>
        <begin position="1024"/>
        <end position="1034"/>
    </location>
</feature>
<gene>
    <name evidence="4" type="primary">20207268</name>
    <name evidence="3" type="ORF">HELRODRAFT_179365</name>
</gene>
<feature type="compositionally biased region" description="Acidic residues" evidence="1">
    <location>
        <begin position="752"/>
        <end position="762"/>
    </location>
</feature>
<feature type="compositionally biased region" description="Basic residues" evidence="1">
    <location>
        <begin position="88"/>
        <end position="97"/>
    </location>
</feature>
<dbReference type="CTD" id="20207268"/>
<sequence length="1182" mass="130570">MESLKGIVTASSSDSALSQSTSATLNHGRPASRLSGPPLKIPKPMPTSSETAPIAKDKMKEEVAPTKPEKDSNVILETQELQVTIKLEKKKKKKLKNKNLPASETSSATQLSNHLIPADKNFDMNPVVTTAHLQTAQAAPPVKTKKRKSSDKVSKLDPRTKKKMTEASPLKKNKRPLKDKDNDDFMDMSPEKKLALARQINSNLFEKLNKGDDVNKVSASATVICAGESLKVADGSNNNCADGGDEVSTKDETPKMSEDLRKLFGTEDKDLRLRPPPQPPMMLLSPTIPCTQASGWADFKASHPTDFPQVKSSPLANSLSQNNRQFFTNNRDPRKNLLNRKKALLPTPDVLESNSNDSQPGTIMPLESFELLNVMKRDIAMEAERLRKISCDTSNSTPVVSASPALSSVAPVPDRGQPGFKKGSSFMNDPANFAAPSSWRRGSPDTMMTNNKNIINSDNINNNNNVNINKPVSGNAFKSFTRTLLPAPPKLNPLNRYNRPFENEDAFSYNADGCLQQNKYSDREILDYNHFGPQREPHYVEQQPQHVDRQPQQRQMKPQLKVQPVPQQKTLQQHHQVFDHHHKHHLLAGEYSKAEDERNQQQPQQQQKHQQTQLTTTLTSKPLLPAPLLNLLNIPPNRHSPPSTLYSNPADLPTPSSAVRNSNSPNQSNFARNTNSPIIQSSLTKQPTANESSSIDVQSLLSKLLASGIIGTSRPTQNSIDDTSNNNNDNNSNNNNNNIIISNTTTTNNNNNDDDDGGDDGNDSTKKKTANTTVPSVFPAIKKTQTVVADDVDKVEPTPDLTDFKIESLKGKYKEVVSSLYTGLQCSSCAIRFPTTSSSTSSSAQLSTAEAKKRYNSHLDWHFNMNKIEKTGSKSLKYRSWYPDLMEWIQLNDNNIVTSDYKPTDTNTNNSTAATTSLTNAPSSEASKPQESKSLSVVIGATASDSAAAANADCITSPVVSDDHPANNKCFVCHETFDRVWNDDREAWCLKEALTKHDKLFHPLCLIDFKEDALTGERAPNLIDHQQSTDESIVNDNENNCDNNNDDDDDDDNKDNDINMDDDKLESNDDVDNDRGAINIKSEAAIKVECHKDDEKNDLYTTNNNNDDDDDGAGEGNIDNDDRELKSEFLVKQEGDNLAGDGDDIATAAAADDDNNNDDDENRSHHDEDEPMDHDETATMTM</sequence>
<evidence type="ECO:0000313" key="3">
    <source>
        <dbReference type="EMBL" id="ESN95587.1"/>
    </source>
</evidence>
<dbReference type="HOGENOM" id="CLU_272895_0_0_1"/>
<feature type="region of interest" description="Disordered" evidence="1">
    <location>
        <begin position="394"/>
        <end position="414"/>
    </location>
</feature>
<feature type="compositionally biased region" description="Acidic residues" evidence="1">
    <location>
        <begin position="1151"/>
        <end position="1161"/>
    </location>
</feature>
<protein>
    <recommendedName>
        <fullName evidence="2">Pcf11 Clp1-ID domain-containing protein</fullName>
    </recommendedName>
</protein>
<feature type="region of interest" description="Disordered" evidence="1">
    <location>
        <begin position="711"/>
        <end position="772"/>
    </location>
</feature>
<reference evidence="5" key="1">
    <citation type="submission" date="2012-12" db="EMBL/GenBank/DDBJ databases">
        <authorList>
            <person name="Hellsten U."/>
            <person name="Grimwood J."/>
            <person name="Chapman J.A."/>
            <person name="Shapiro H."/>
            <person name="Aerts A."/>
            <person name="Otillar R.P."/>
            <person name="Terry A.Y."/>
            <person name="Boore J.L."/>
            <person name="Simakov O."/>
            <person name="Marletaz F."/>
            <person name="Cho S.-J."/>
            <person name="Edsinger-Gonzales E."/>
            <person name="Havlak P."/>
            <person name="Kuo D.-H."/>
            <person name="Larsson T."/>
            <person name="Lv J."/>
            <person name="Arendt D."/>
            <person name="Savage R."/>
            <person name="Osoegawa K."/>
            <person name="de Jong P."/>
            <person name="Lindberg D.R."/>
            <person name="Seaver E.C."/>
            <person name="Weisblat D.A."/>
            <person name="Putnam N.H."/>
            <person name="Grigoriev I.V."/>
            <person name="Rokhsar D.S."/>
        </authorList>
    </citation>
    <scope>NUCLEOTIDE SEQUENCE</scope>
</reference>
<feature type="compositionally biased region" description="Low complexity" evidence="1">
    <location>
        <begin position="718"/>
        <end position="751"/>
    </location>
</feature>
<evidence type="ECO:0000313" key="4">
    <source>
        <dbReference type="EnsemblMetazoa" id="HelroP179365"/>
    </source>
</evidence>
<feature type="region of interest" description="Disordered" evidence="1">
    <location>
        <begin position="629"/>
        <end position="675"/>
    </location>
</feature>
<feature type="compositionally biased region" description="Basic and acidic residues" evidence="1">
    <location>
        <begin position="55"/>
        <end position="72"/>
    </location>
</feature>
<feature type="compositionally biased region" description="Basic and acidic residues" evidence="1">
    <location>
        <begin position="1055"/>
        <end position="1067"/>
    </location>
</feature>
<dbReference type="EnsemblMetazoa" id="HelroT179365">
    <property type="protein sequence ID" value="HelroP179365"/>
    <property type="gene ID" value="HelroG179365"/>
</dbReference>
<dbReference type="GO" id="GO:0031124">
    <property type="term" value="P:mRNA 3'-end processing"/>
    <property type="evidence" value="ECO:0007669"/>
    <property type="project" value="InterPro"/>
</dbReference>
<feature type="compositionally biased region" description="Low complexity" evidence="1">
    <location>
        <begin position="600"/>
        <end position="615"/>
    </location>
</feature>
<evidence type="ECO:0000256" key="1">
    <source>
        <dbReference type="SAM" id="MobiDB-lite"/>
    </source>
</evidence>
<feature type="compositionally biased region" description="Polar residues" evidence="1">
    <location>
        <begin position="654"/>
        <end position="675"/>
    </location>
</feature>
<proteinExistence type="predicted"/>
<feature type="compositionally biased region" description="Low complexity" evidence="1">
    <location>
        <begin position="398"/>
        <end position="413"/>
    </location>
</feature>
<dbReference type="GO" id="GO:0003729">
    <property type="term" value="F:mRNA binding"/>
    <property type="evidence" value="ECO:0000318"/>
    <property type="project" value="GO_Central"/>
</dbReference>
<dbReference type="RefSeq" id="XP_009026445.1">
    <property type="nucleotide sequence ID" value="XM_009028197.1"/>
</dbReference>
<feature type="compositionally biased region" description="Low complexity" evidence="1">
    <location>
        <begin position="9"/>
        <end position="24"/>
    </location>
</feature>
<dbReference type="InterPro" id="IPR021605">
    <property type="entry name" value="Pcf11_Clp1-ID"/>
</dbReference>
<feature type="compositionally biased region" description="Acidic residues" evidence="1">
    <location>
        <begin position="1106"/>
        <end position="1122"/>
    </location>
</feature>
<dbReference type="GO" id="GO:0005849">
    <property type="term" value="C:mRNA cleavage factor complex"/>
    <property type="evidence" value="ECO:0000318"/>
    <property type="project" value="GO_Central"/>
</dbReference>
<dbReference type="InParanoid" id="T1FEL9"/>
<dbReference type="InterPro" id="IPR045154">
    <property type="entry name" value="PCF11-like"/>
</dbReference>
<dbReference type="AlphaFoldDB" id="T1FEL9"/>
<feature type="domain" description="Pcf11 Clp1-ID" evidence="2">
    <location>
        <begin position="865"/>
        <end position="907"/>
    </location>
</feature>
<feature type="compositionally biased region" description="Low complexity" evidence="1">
    <location>
        <begin position="904"/>
        <end position="924"/>
    </location>
</feature>
<dbReference type="PANTHER" id="PTHR15921">
    <property type="entry name" value="PRE-MRNA CLEAVAGE COMPLEX II"/>
    <property type="match status" value="1"/>
</dbReference>
<dbReference type="KEGG" id="hro:HELRODRAFT_179365"/>
<reference evidence="3 5" key="2">
    <citation type="journal article" date="2013" name="Nature">
        <title>Insights into bilaterian evolution from three spiralian genomes.</title>
        <authorList>
            <person name="Simakov O."/>
            <person name="Marletaz F."/>
            <person name="Cho S.J."/>
            <person name="Edsinger-Gonzales E."/>
            <person name="Havlak P."/>
            <person name="Hellsten U."/>
            <person name="Kuo D.H."/>
            <person name="Larsson T."/>
            <person name="Lv J."/>
            <person name="Arendt D."/>
            <person name="Savage R."/>
            <person name="Osoegawa K."/>
            <person name="de Jong P."/>
            <person name="Grimwood J."/>
            <person name="Chapman J.A."/>
            <person name="Shapiro H."/>
            <person name="Aerts A."/>
            <person name="Otillar R.P."/>
            <person name="Terry A.Y."/>
            <person name="Boore J.L."/>
            <person name="Grigoriev I.V."/>
            <person name="Lindberg D.R."/>
            <person name="Seaver E.C."/>
            <person name="Weisblat D.A."/>
            <person name="Putnam N.H."/>
            <person name="Rokhsar D.S."/>
        </authorList>
    </citation>
    <scope>NUCLEOTIDE SEQUENCE</scope>
</reference>
<feature type="region of interest" description="Disordered" evidence="1">
    <location>
        <begin position="1"/>
        <end position="116"/>
    </location>
</feature>
<feature type="compositionally biased region" description="Low complexity" evidence="1">
    <location>
        <begin position="552"/>
        <end position="575"/>
    </location>
</feature>
<dbReference type="EMBL" id="AMQM01006817">
    <property type="status" value="NOT_ANNOTATED_CDS"/>
    <property type="molecule type" value="Genomic_DNA"/>
</dbReference>
<dbReference type="Pfam" id="PF11526">
    <property type="entry name" value="Pfc11_Clp1_ID"/>
    <property type="match status" value="1"/>
</dbReference>
<dbReference type="GO" id="GO:0000993">
    <property type="term" value="F:RNA polymerase II complex binding"/>
    <property type="evidence" value="ECO:0000318"/>
    <property type="project" value="GO_Central"/>
</dbReference>
<dbReference type="OMA" id="DENRSHH"/>
<feature type="compositionally biased region" description="Polar residues" evidence="1">
    <location>
        <begin position="102"/>
        <end position="113"/>
    </location>
</feature>
<organism evidence="4 5">
    <name type="scientific">Helobdella robusta</name>
    <name type="common">Californian leech</name>
    <dbReference type="NCBI Taxonomy" id="6412"/>
    <lineage>
        <taxon>Eukaryota</taxon>
        <taxon>Metazoa</taxon>
        <taxon>Spiralia</taxon>
        <taxon>Lophotrochozoa</taxon>
        <taxon>Annelida</taxon>
        <taxon>Clitellata</taxon>
        <taxon>Hirudinea</taxon>
        <taxon>Rhynchobdellida</taxon>
        <taxon>Glossiphoniidae</taxon>
        <taxon>Helobdella</taxon>
    </lineage>
</organism>
<reference evidence="4" key="3">
    <citation type="submission" date="2015-06" db="UniProtKB">
        <authorList>
            <consortium name="EnsemblMetazoa"/>
        </authorList>
    </citation>
    <scope>IDENTIFICATION</scope>
</reference>